<feature type="domain" description="RRM" evidence="16">
    <location>
        <begin position="101"/>
        <end position="189"/>
    </location>
</feature>
<dbReference type="Gene3D" id="2.170.270.10">
    <property type="entry name" value="SET domain"/>
    <property type="match status" value="1"/>
</dbReference>
<dbReference type="Proteomes" id="UP000694845">
    <property type="component" value="Unplaced"/>
</dbReference>
<evidence type="ECO:0000256" key="5">
    <source>
        <dbReference type="ARBA" id="ARBA00022691"/>
    </source>
</evidence>
<keyword evidence="5" id="KW-0949">S-adenosyl-L-methionine</keyword>
<keyword evidence="3" id="KW-0489">Methyltransferase</keyword>
<dbReference type="SUPFAM" id="SSF54928">
    <property type="entry name" value="RNA-binding domain, RBD"/>
    <property type="match status" value="1"/>
</dbReference>
<feature type="compositionally biased region" description="Low complexity" evidence="15">
    <location>
        <begin position="203"/>
        <end position="213"/>
    </location>
</feature>
<evidence type="ECO:0000259" key="18">
    <source>
        <dbReference type="PROSITE" id="PS50868"/>
    </source>
</evidence>
<dbReference type="OrthoDB" id="308383at2759"/>
<feature type="compositionally biased region" description="Basic and acidic residues" evidence="15">
    <location>
        <begin position="664"/>
        <end position="680"/>
    </location>
</feature>
<dbReference type="FunFam" id="2.170.270.10:FF:000010">
    <property type="entry name" value="Histone-lysine N-methyltransferase"/>
    <property type="match status" value="1"/>
</dbReference>
<dbReference type="Pfam" id="PF00076">
    <property type="entry name" value="RRM_1"/>
    <property type="match status" value="1"/>
</dbReference>
<feature type="region of interest" description="Disordered" evidence="15">
    <location>
        <begin position="1727"/>
        <end position="1751"/>
    </location>
</feature>
<feature type="compositionally biased region" description="Basic and acidic residues" evidence="15">
    <location>
        <begin position="628"/>
        <end position="654"/>
    </location>
</feature>
<evidence type="ECO:0000256" key="7">
    <source>
        <dbReference type="ARBA" id="ARBA00022884"/>
    </source>
</evidence>
<dbReference type="InterPro" id="IPR012677">
    <property type="entry name" value="Nucleotide-bd_a/b_plait_sf"/>
</dbReference>
<evidence type="ECO:0000256" key="13">
    <source>
        <dbReference type="ARBA" id="ARBA00049129"/>
    </source>
</evidence>
<evidence type="ECO:0000256" key="6">
    <source>
        <dbReference type="ARBA" id="ARBA00022853"/>
    </source>
</evidence>
<evidence type="ECO:0000256" key="8">
    <source>
        <dbReference type="ARBA" id="ARBA00023015"/>
    </source>
</evidence>
<feature type="compositionally biased region" description="Pro residues" evidence="15">
    <location>
        <begin position="842"/>
        <end position="851"/>
    </location>
</feature>
<dbReference type="PROSITE" id="PS50280">
    <property type="entry name" value="SET"/>
    <property type="match status" value="1"/>
</dbReference>
<accession>A0A8B7ZBF4</accession>
<dbReference type="KEGG" id="aplc:110985438"/>
<feature type="compositionally biased region" description="Low complexity" evidence="15">
    <location>
        <begin position="423"/>
        <end position="434"/>
    </location>
</feature>
<feature type="compositionally biased region" description="Acidic residues" evidence="15">
    <location>
        <begin position="1259"/>
        <end position="1298"/>
    </location>
</feature>
<evidence type="ECO:0000256" key="1">
    <source>
        <dbReference type="ARBA" id="ARBA00004123"/>
    </source>
</evidence>
<feature type="region of interest" description="Disordered" evidence="15">
    <location>
        <begin position="1507"/>
        <end position="1552"/>
    </location>
</feature>
<dbReference type="PANTHER" id="PTHR45814">
    <property type="entry name" value="HISTONE-LYSINE N-METHYLTRANSFERASE SETD1"/>
    <property type="match status" value="1"/>
</dbReference>
<feature type="compositionally biased region" description="Low complexity" evidence="15">
    <location>
        <begin position="571"/>
        <end position="583"/>
    </location>
</feature>
<gene>
    <name evidence="20" type="primary">LOC110985438</name>
</gene>
<feature type="compositionally biased region" description="Acidic residues" evidence="15">
    <location>
        <begin position="525"/>
        <end position="540"/>
    </location>
</feature>
<comment type="subcellular location">
    <subcellularLocation>
        <location evidence="1">Nucleus</location>
    </subcellularLocation>
</comment>
<dbReference type="OMA" id="KMGNIMN"/>
<keyword evidence="7 14" id="KW-0694">RNA-binding</keyword>
<dbReference type="InterPro" id="IPR001214">
    <property type="entry name" value="SET_dom"/>
</dbReference>
<feature type="compositionally biased region" description="Polar residues" evidence="15">
    <location>
        <begin position="759"/>
        <end position="784"/>
    </location>
</feature>
<feature type="domain" description="Post-SET" evidence="18">
    <location>
        <begin position="1912"/>
        <end position="1928"/>
    </location>
</feature>
<feature type="compositionally biased region" description="Basic and acidic residues" evidence="15">
    <location>
        <begin position="1336"/>
        <end position="1407"/>
    </location>
</feature>
<name>A0A8B7ZBF4_ACAPL</name>
<feature type="compositionally biased region" description="Basic and acidic residues" evidence="15">
    <location>
        <begin position="1188"/>
        <end position="1199"/>
    </location>
</feature>
<dbReference type="SMART" id="SM01291">
    <property type="entry name" value="N-SET"/>
    <property type="match status" value="1"/>
</dbReference>
<dbReference type="Gene3D" id="3.30.70.330">
    <property type="match status" value="1"/>
</dbReference>
<keyword evidence="4" id="KW-0808">Transferase</keyword>
<feature type="region of interest" description="Disordered" evidence="15">
    <location>
        <begin position="203"/>
        <end position="242"/>
    </location>
</feature>
<comment type="catalytic activity">
    <reaction evidence="13">
        <text>N(6),N(6)-dimethyl-L-lysyl(4)-[histone H3] + S-adenosyl-L-methionine = N(6),N(6),N(6)-trimethyl-L-lysyl(4)-[histone H3] + S-adenosyl-L-homocysteine + H(+)</text>
        <dbReference type="Rhea" id="RHEA:60272"/>
        <dbReference type="Rhea" id="RHEA-COMP:15537"/>
        <dbReference type="Rhea" id="RHEA-COMP:15540"/>
        <dbReference type="ChEBI" id="CHEBI:15378"/>
        <dbReference type="ChEBI" id="CHEBI:57856"/>
        <dbReference type="ChEBI" id="CHEBI:59789"/>
        <dbReference type="ChEBI" id="CHEBI:61961"/>
        <dbReference type="ChEBI" id="CHEBI:61976"/>
    </reaction>
</comment>
<feature type="compositionally biased region" description="Basic and acidic residues" evidence="15">
    <location>
        <begin position="466"/>
        <end position="487"/>
    </location>
</feature>
<dbReference type="InterPro" id="IPR037841">
    <property type="entry name" value="SET_SETD1A/B"/>
</dbReference>
<dbReference type="GeneID" id="110985438"/>
<keyword evidence="19" id="KW-1185">Reference proteome</keyword>
<feature type="compositionally biased region" description="Acidic residues" evidence="15">
    <location>
        <begin position="1209"/>
        <end position="1221"/>
    </location>
</feature>
<keyword evidence="10" id="KW-0539">Nucleus</keyword>
<dbReference type="PANTHER" id="PTHR45814:SF2">
    <property type="entry name" value="HISTONE-LYSINE N-METHYLTRANSFERASE SETD1"/>
    <property type="match status" value="1"/>
</dbReference>
<evidence type="ECO:0000256" key="2">
    <source>
        <dbReference type="ARBA" id="ARBA00012182"/>
    </source>
</evidence>
<dbReference type="InterPro" id="IPR044570">
    <property type="entry name" value="Set1-like"/>
</dbReference>
<feature type="compositionally biased region" description="Polar residues" evidence="15">
    <location>
        <begin position="1028"/>
        <end position="1037"/>
    </location>
</feature>
<feature type="compositionally biased region" description="Basic residues" evidence="15">
    <location>
        <begin position="1597"/>
        <end position="1606"/>
    </location>
</feature>
<evidence type="ECO:0000256" key="12">
    <source>
        <dbReference type="ARBA" id="ARBA00047583"/>
    </source>
</evidence>
<reference evidence="20" key="1">
    <citation type="submission" date="2025-08" db="UniProtKB">
        <authorList>
            <consortium name="RefSeq"/>
        </authorList>
    </citation>
    <scope>IDENTIFICATION</scope>
</reference>
<feature type="domain" description="SET" evidence="17">
    <location>
        <begin position="1789"/>
        <end position="1906"/>
    </location>
</feature>
<evidence type="ECO:0000256" key="14">
    <source>
        <dbReference type="PROSITE-ProRule" id="PRU00176"/>
    </source>
</evidence>
<feature type="compositionally biased region" description="Basic and acidic residues" evidence="15">
    <location>
        <begin position="1299"/>
        <end position="1323"/>
    </location>
</feature>
<dbReference type="SUPFAM" id="SSF82199">
    <property type="entry name" value="SET domain"/>
    <property type="match status" value="1"/>
</dbReference>
<dbReference type="Pfam" id="PF11764">
    <property type="entry name" value="N-SET"/>
    <property type="match status" value="1"/>
</dbReference>
<evidence type="ECO:0000256" key="3">
    <source>
        <dbReference type="ARBA" id="ARBA00022603"/>
    </source>
</evidence>
<dbReference type="InterPro" id="IPR003616">
    <property type="entry name" value="Post-SET_dom"/>
</dbReference>
<feature type="compositionally biased region" description="Polar residues" evidence="15">
    <location>
        <begin position="609"/>
        <end position="620"/>
    </location>
</feature>
<feature type="region of interest" description="Disordered" evidence="15">
    <location>
        <begin position="1021"/>
        <end position="1043"/>
    </location>
</feature>
<keyword evidence="6" id="KW-0156">Chromatin regulator</keyword>
<dbReference type="CDD" id="cd19169">
    <property type="entry name" value="SET_SETD1"/>
    <property type="match status" value="1"/>
</dbReference>
<feature type="compositionally biased region" description="Basic and acidic residues" evidence="15">
    <location>
        <begin position="438"/>
        <end position="458"/>
    </location>
</feature>
<evidence type="ECO:0000256" key="9">
    <source>
        <dbReference type="ARBA" id="ARBA00023163"/>
    </source>
</evidence>
<protein>
    <recommendedName>
        <fullName evidence="2">[histone H3]-lysine(4) N-trimethyltransferase</fullName>
        <ecNumber evidence="2">2.1.1.354</ecNumber>
    </recommendedName>
</protein>
<dbReference type="GO" id="GO:0032259">
    <property type="term" value="P:methylation"/>
    <property type="evidence" value="ECO:0007669"/>
    <property type="project" value="UniProtKB-KW"/>
</dbReference>
<keyword evidence="8" id="KW-0805">Transcription regulation</keyword>
<dbReference type="GO" id="GO:0048188">
    <property type="term" value="C:Set1C/COMPASS complex"/>
    <property type="evidence" value="ECO:0007669"/>
    <property type="project" value="InterPro"/>
</dbReference>
<feature type="region of interest" description="Disordered" evidence="15">
    <location>
        <begin position="736"/>
        <end position="853"/>
    </location>
</feature>
<dbReference type="SMART" id="SM00360">
    <property type="entry name" value="RRM"/>
    <property type="match status" value="1"/>
</dbReference>
<feature type="region of interest" description="Disordered" evidence="15">
    <location>
        <begin position="1156"/>
        <end position="1413"/>
    </location>
</feature>
<organism evidence="19 20">
    <name type="scientific">Acanthaster planci</name>
    <name type="common">Crown-of-thorns starfish</name>
    <dbReference type="NCBI Taxonomy" id="133434"/>
    <lineage>
        <taxon>Eukaryota</taxon>
        <taxon>Metazoa</taxon>
        <taxon>Echinodermata</taxon>
        <taxon>Eleutherozoa</taxon>
        <taxon>Asterozoa</taxon>
        <taxon>Asteroidea</taxon>
        <taxon>Valvatacea</taxon>
        <taxon>Valvatida</taxon>
        <taxon>Acanthasteridae</taxon>
        <taxon>Acanthaster</taxon>
    </lineage>
</organism>
<dbReference type="SMART" id="SM00317">
    <property type="entry name" value="SET"/>
    <property type="match status" value="1"/>
</dbReference>
<evidence type="ECO:0000259" key="17">
    <source>
        <dbReference type="PROSITE" id="PS50280"/>
    </source>
</evidence>
<feature type="region of interest" description="Disordered" evidence="15">
    <location>
        <begin position="1096"/>
        <end position="1115"/>
    </location>
</feature>
<comment type="catalytic activity">
    <reaction evidence="12">
        <text>N(6)-methyl-L-lysyl(4)-[histone H3] + S-adenosyl-L-methionine = N(6),N(6)-dimethyl-L-lysyl(4)-[histone H3] + S-adenosyl-L-homocysteine + H(+)</text>
        <dbReference type="Rhea" id="RHEA:60268"/>
        <dbReference type="Rhea" id="RHEA-COMP:15540"/>
        <dbReference type="Rhea" id="RHEA-COMP:15543"/>
        <dbReference type="ChEBI" id="CHEBI:15378"/>
        <dbReference type="ChEBI" id="CHEBI:57856"/>
        <dbReference type="ChEBI" id="CHEBI:59789"/>
        <dbReference type="ChEBI" id="CHEBI:61929"/>
        <dbReference type="ChEBI" id="CHEBI:61976"/>
    </reaction>
</comment>
<dbReference type="EC" id="2.1.1.354" evidence="2"/>
<dbReference type="InterPro" id="IPR046341">
    <property type="entry name" value="SET_dom_sf"/>
</dbReference>
<evidence type="ECO:0000313" key="19">
    <source>
        <dbReference type="Proteomes" id="UP000694845"/>
    </source>
</evidence>
<feature type="compositionally biased region" description="Acidic residues" evidence="15">
    <location>
        <begin position="1229"/>
        <end position="1250"/>
    </location>
</feature>
<evidence type="ECO:0000256" key="4">
    <source>
        <dbReference type="ARBA" id="ARBA00022679"/>
    </source>
</evidence>
<evidence type="ECO:0000259" key="16">
    <source>
        <dbReference type="PROSITE" id="PS50102"/>
    </source>
</evidence>
<sequence>MDDFSSQRGKKIMSTNFNGVADGHNSIPGGTGEKKWRSYKLLIDPILKKGQQKLYRYDGVAPGPSGADFSVTVLRDPRSRLSRFWKGREKYDLPVPKFKYDKYYVGELPPKQCTITNLNDNVREAFLRNMFEKFGTIEDISICFHPKTRKHLGLASVTFSTTRAAKQAVTELNRTSVMGKIIIVQIDAGGTEYERIYDCLVNSSTPSSSSSTPRDPRHGLATPDTPTPRSGSGDPRKLSVDSKTPLVAEGTPLSMPDHQFAYPEPPPVGYPMGSDQGFPVPPGSAGNPGLSSNFANMNMQELGGNHSGPYPQDFNPGGMEQFPPHGGNFMPPEHHGMFQRPPPDHLAAQQGRGLPPGFQDPNANMPFPSQMPPPHGDYTMPMQPGFHPGHPSANYNMYQDNQAWDHQNYGQQGTGDNFRYSNQQQGYGNQGRPGQWDRQFDRRGVQHDFQSHRHHDSDSSYSRGNFSDRKSNRDRSREADNSADWRTKAKSRTHQRDSLPTSVDEDSNTVDMELATERAASTPVQDEEEKLPPAAEEEAASETSEPSMSLDSRIEALLQRQSGMGFGFELDSSASSGQGDSTSNNAAGEFSPCPSPADGDSPLLDEGNRTGTVQESSSDHSPFPRYDNAGKHREMQDTSKHKSRTDKPHLERQLGHASYKRLQHSREDSTDRFAADDSCSRDSVTSLKSTPEIRDTDKASTIPSGSSTPTVSENTGHLNIGSLISRGLSNLRNIADQAPSPAISGSPFVEHQGSVDESLGSTPVESEPQSSRLFSSTQSEQQVQIEIADALASRTVAESSPSDMDVDDDRMSMSSISSGEDTKLEVNIPVSQPNEPRSYGPPMLPPPPPPSTRSSLNFGQWPGSVSLPGYSGPFSSAGPANFQPGLGFSGIQSQFLSTNPYAIPSSINAATFPTASMAQTASLPNQFMNQWTGMGMTPAQFGQMPTNPQQNPMQMMARLGGFPMPSFNLNQPGFPPGQNPFQDQARMPATGQANQLNTPWPGPMPPTPQFQQFLQQFPQQFQTPPMPNAQSEQSWHSSPPKADPREELISELLKTTYIELKKIMKKDLGRKMVESSAFKSLEAWWDDCERKSKEPLRVSTDNEKPSPKVQPSPLMSFSFRSSSWNQGLSQGKNLGLESIGLGLGVRATMPRMPSFKVKRKVAEEEEDREKKPRAETPQLLDEDASDTEQDKYDKSEKQSLRKPRKSVISDDEEDDYEEDDAEKISKEVDLEDEDEEDEELEESDSDYEDEISMKSGSESSEEEEEEEEDEASDVSESEESSSESEVSSSEESDLEDEAKDTSRKDSKAVLDIKREEKLARIPEEGEEDETVAAEMETVKDKSLITKEADKKAVNGDVSQKESVKDKMEEKKSKTRVTKEASDKADSKEKPSEKSQESAQDSKPDRTSRLNSFEMLVELATKARTELLEDAPKEVAKETMESSKEMEAAELLQTMKNKGLQLTPSKEDGIRRQSAGGRDAEHLEMENIEEEVVMESVEDMELEIGAKKGQKAALPKEMADEQQPLPFLDHSYCQRPPPSPIRKTPPKDAADPVRFSQPTLKLVKLDLSDQELPTVPKATEAEDIIDVVSEAEAEVSPKKQKSAKRKHPKEEPSLEEEVAIPEPSKPQFMPRNYYEEWGLLYQILAVGIDQEDSYYLRKSYESMLQEGQIPWLSYTHWVSHPLTAIPDPPKKKRKVDDVRVHATGSARTEGFYKITTQEKKKYLARLRSLPQETGENNEDSSVPIKASGGKHMELSREARSDQRRAMATLTRQDGAVSDLLKFNQLKFRKKDLKFLKSGIHGWGLYAMQPISADEMVIEYVGESIRQSVADEREMRYEKIGIGSSYLFRIDSDSIIDATKTGNLARFINHSCMPNCYAKIISMESQKKIVIYSKQNISTGEEITYDYKFPIEDEKIPCLCGTAQCRGTLN</sequence>
<keyword evidence="9" id="KW-0804">Transcription</keyword>
<feature type="compositionally biased region" description="Basic and acidic residues" evidence="15">
    <location>
        <begin position="1096"/>
        <end position="1106"/>
    </location>
</feature>
<feature type="region of interest" description="Disordered" evidence="15">
    <location>
        <begin position="1590"/>
        <end position="1617"/>
    </location>
</feature>
<dbReference type="Pfam" id="PF00856">
    <property type="entry name" value="SET"/>
    <property type="match status" value="1"/>
</dbReference>
<evidence type="ECO:0000256" key="15">
    <source>
        <dbReference type="SAM" id="MobiDB-lite"/>
    </source>
</evidence>
<feature type="compositionally biased region" description="Polar residues" evidence="15">
    <location>
        <begin position="699"/>
        <end position="717"/>
    </location>
</feature>
<feature type="region of interest" description="Disordered" evidence="15">
    <location>
        <begin position="1457"/>
        <end position="1485"/>
    </location>
</feature>
<feature type="compositionally biased region" description="Polar residues" evidence="15">
    <location>
        <begin position="406"/>
        <end position="422"/>
    </location>
</feature>
<dbReference type="SMART" id="SM00508">
    <property type="entry name" value="PostSET"/>
    <property type="match status" value="1"/>
</dbReference>
<dbReference type="RefSeq" id="XP_022102155.1">
    <property type="nucleotide sequence ID" value="XM_022246463.1"/>
</dbReference>
<evidence type="ECO:0000256" key="11">
    <source>
        <dbReference type="ARBA" id="ARBA00047571"/>
    </source>
</evidence>
<dbReference type="InterPro" id="IPR035979">
    <property type="entry name" value="RBD_domain_sf"/>
</dbReference>
<dbReference type="InterPro" id="IPR024657">
    <property type="entry name" value="COMPASS_Set1_N-SET"/>
</dbReference>
<dbReference type="GO" id="GO:0140999">
    <property type="term" value="F:histone H3K4 trimethyltransferase activity"/>
    <property type="evidence" value="ECO:0007669"/>
    <property type="project" value="UniProtKB-EC"/>
</dbReference>
<feature type="region of interest" description="Disordered" evidence="15">
    <location>
        <begin position="406"/>
        <end position="717"/>
    </location>
</feature>
<dbReference type="GO" id="GO:0003723">
    <property type="term" value="F:RNA binding"/>
    <property type="evidence" value="ECO:0007669"/>
    <property type="project" value="UniProtKB-UniRule"/>
</dbReference>
<dbReference type="PROSITE" id="PS50868">
    <property type="entry name" value="POST_SET"/>
    <property type="match status" value="1"/>
</dbReference>
<comment type="catalytic activity">
    <reaction evidence="11">
        <text>L-lysyl(4)-[histone H3] + 3 S-adenosyl-L-methionine = N(6),N(6),N(6)-trimethyl-L-lysyl(4)-[histone H3] + 3 S-adenosyl-L-homocysteine + 3 H(+)</text>
        <dbReference type="Rhea" id="RHEA:60260"/>
        <dbReference type="Rhea" id="RHEA-COMP:15537"/>
        <dbReference type="Rhea" id="RHEA-COMP:15547"/>
        <dbReference type="ChEBI" id="CHEBI:15378"/>
        <dbReference type="ChEBI" id="CHEBI:29969"/>
        <dbReference type="ChEBI" id="CHEBI:57856"/>
        <dbReference type="ChEBI" id="CHEBI:59789"/>
        <dbReference type="ChEBI" id="CHEBI:61961"/>
        <dbReference type="EC" id="2.1.1.354"/>
    </reaction>
</comment>
<proteinExistence type="predicted"/>
<dbReference type="PROSITE" id="PS50102">
    <property type="entry name" value="RRM"/>
    <property type="match status" value="1"/>
</dbReference>
<evidence type="ECO:0000313" key="20">
    <source>
        <dbReference type="RefSeq" id="XP_022102155.1"/>
    </source>
</evidence>
<evidence type="ECO:0000256" key="10">
    <source>
        <dbReference type="ARBA" id="ARBA00023242"/>
    </source>
</evidence>
<dbReference type="InterPro" id="IPR000504">
    <property type="entry name" value="RRM_dom"/>
</dbReference>